<dbReference type="PROSITE" id="PS50146">
    <property type="entry name" value="DAGK"/>
    <property type="match status" value="1"/>
</dbReference>
<dbReference type="GO" id="GO:0046872">
    <property type="term" value="F:metal ion binding"/>
    <property type="evidence" value="ECO:0007669"/>
    <property type="project" value="UniProtKB-KW"/>
</dbReference>
<dbReference type="PATRIC" id="fig|220754.4.peg.2366"/>
<dbReference type="OrthoDB" id="142078at2"/>
<dbReference type="SMART" id="SM00046">
    <property type="entry name" value="DAGKc"/>
    <property type="match status" value="1"/>
</dbReference>
<evidence type="ECO:0000256" key="7">
    <source>
        <dbReference type="ARBA" id="ARBA00022723"/>
    </source>
</evidence>
<protein>
    <recommendedName>
        <fullName evidence="4">Diacylglycerol kinase</fullName>
        <ecNumber evidence="3">2.7.1.107</ecNumber>
    </recommendedName>
</protein>
<gene>
    <name evidence="16" type="ORF">KR50_23490</name>
</gene>
<keyword evidence="6" id="KW-0808">Transferase</keyword>
<dbReference type="NCBIfam" id="TIGR00147">
    <property type="entry name" value="YegS/Rv2252/BmrU family lipid kinase"/>
    <property type="match status" value="1"/>
</dbReference>
<evidence type="ECO:0000256" key="6">
    <source>
        <dbReference type="ARBA" id="ARBA00022679"/>
    </source>
</evidence>
<evidence type="ECO:0000256" key="11">
    <source>
        <dbReference type="ARBA" id="ARBA00022842"/>
    </source>
</evidence>
<dbReference type="SUPFAM" id="SSF111331">
    <property type="entry name" value="NAD kinase/diacylglycerol kinase-like"/>
    <property type="match status" value="1"/>
</dbReference>
<dbReference type="GO" id="GO:0005886">
    <property type="term" value="C:plasma membrane"/>
    <property type="evidence" value="ECO:0007669"/>
    <property type="project" value="TreeGrafter"/>
</dbReference>
<name>A0A0C2VDP0_9BACL</name>
<proteinExistence type="inferred from homology"/>
<dbReference type="GO" id="GO:0005524">
    <property type="term" value="F:ATP binding"/>
    <property type="evidence" value="ECO:0007669"/>
    <property type="project" value="UniProtKB-KW"/>
</dbReference>
<keyword evidence="17" id="KW-1185">Reference proteome</keyword>
<sequence length="317" mass="35124">MKRARIIYNPTSGRELFKRHLPEVLMKLEQAGYETSCHATIAEGDATHAAETAVKRGYDLVIAAGGDGTLNEVVNGIAEKPNRPKLGLIPMGTTNDFARALHIPRDIEKAVDIILKGDTIPVDLGRMNNRYFINIAGGGRITELTYEVPSKLKTMLGQLAYYLKGIEMLPSFKPSDVRIEYDGKVFEGEVMIFLVGLTNSVGGFEKLAPDSSINDGLFTLLFLKKTNLAETIRIISLALRGEHLNDPHLVYVKANHIKVTAKEKVQLNLDGEFGGLLPAEFQNLYRHLTVFAPLDKLRKEDLVDADKTVTLKNSLHE</sequence>
<evidence type="ECO:0000313" key="17">
    <source>
        <dbReference type="Proteomes" id="UP000031972"/>
    </source>
</evidence>
<dbReference type="GO" id="GO:0004143">
    <property type="term" value="F:ATP-dependent diacylglycerol kinase activity"/>
    <property type="evidence" value="ECO:0007669"/>
    <property type="project" value="UniProtKB-EC"/>
</dbReference>
<evidence type="ECO:0000256" key="3">
    <source>
        <dbReference type="ARBA" id="ARBA00012133"/>
    </source>
</evidence>
<accession>A0A0C2VDP0</accession>
<evidence type="ECO:0000256" key="5">
    <source>
        <dbReference type="ARBA" id="ARBA00022516"/>
    </source>
</evidence>
<feature type="domain" description="DAGKc" evidence="15">
    <location>
        <begin position="1"/>
        <end position="131"/>
    </location>
</feature>
<dbReference type="PANTHER" id="PTHR12358">
    <property type="entry name" value="SPHINGOSINE KINASE"/>
    <property type="match status" value="1"/>
</dbReference>
<dbReference type="Gene3D" id="2.60.200.40">
    <property type="match status" value="1"/>
</dbReference>
<comment type="cofactor">
    <cofactor evidence="1">
        <name>Mg(2+)</name>
        <dbReference type="ChEBI" id="CHEBI:18420"/>
    </cofactor>
</comment>
<evidence type="ECO:0000256" key="9">
    <source>
        <dbReference type="ARBA" id="ARBA00022777"/>
    </source>
</evidence>
<evidence type="ECO:0000256" key="10">
    <source>
        <dbReference type="ARBA" id="ARBA00022840"/>
    </source>
</evidence>
<evidence type="ECO:0000313" key="16">
    <source>
        <dbReference type="EMBL" id="KIL47027.1"/>
    </source>
</evidence>
<comment type="caution">
    <text evidence="16">The sequence shown here is derived from an EMBL/GenBank/DDBJ whole genome shotgun (WGS) entry which is preliminary data.</text>
</comment>
<comment type="similarity">
    <text evidence="2">Belongs to the diacylglycerol/lipid kinase family.</text>
</comment>
<evidence type="ECO:0000256" key="14">
    <source>
        <dbReference type="ARBA" id="ARBA00023264"/>
    </source>
</evidence>
<evidence type="ECO:0000256" key="1">
    <source>
        <dbReference type="ARBA" id="ARBA00001946"/>
    </source>
</evidence>
<dbReference type="EMBL" id="JXRR01000015">
    <property type="protein sequence ID" value="KIL47027.1"/>
    <property type="molecule type" value="Genomic_DNA"/>
</dbReference>
<dbReference type="Gene3D" id="3.40.50.10330">
    <property type="entry name" value="Probable inorganic polyphosphate/atp-NAD kinase, domain 1"/>
    <property type="match status" value="1"/>
</dbReference>
<dbReference type="InterPro" id="IPR017438">
    <property type="entry name" value="ATP-NAD_kinase_N"/>
</dbReference>
<dbReference type="InterPro" id="IPR001206">
    <property type="entry name" value="Diacylglycerol_kinase_cat_dom"/>
</dbReference>
<dbReference type="InterPro" id="IPR005218">
    <property type="entry name" value="Diacylglycerol/lipid_kinase"/>
</dbReference>
<dbReference type="InterPro" id="IPR045540">
    <property type="entry name" value="YegS/DAGK_C"/>
</dbReference>
<dbReference type="Pfam" id="PF19279">
    <property type="entry name" value="YegS_C"/>
    <property type="match status" value="1"/>
</dbReference>
<reference evidence="16 17" key="1">
    <citation type="submission" date="2015-01" db="EMBL/GenBank/DDBJ databases">
        <title>Jeotgalibacillus campisalis genome sequencing.</title>
        <authorList>
            <person name="Goh K.M."/>
            <person name="Chan K.-G."/>
            <person name="Yaakop A.S."/>
            <person name="Ee R."/>
            <person name="Gan H.M."/>
            <person name="Chan C.S."/>
        </authorList>
    </citation>
    <scope>NUCLEOTIDE SEQUENCE [LARGE SCALE GENOMIC DNA]</scope>
    <source>
        <strain evidence="16 17">SF-57</strain>
    </source>
</reference>
<evidence type="ECO:0000256" key="2">
    <source>
        <dbReference type="ARBA" id="ARBA00005983"/>
    </source>
</evidence>
<dbReference type="PANTHER" id="PTHR12358:SF106">
    <property type="entry name" value="LIPID KINASE YEGS"/>
    <property type="match status" value="1"/>
</dbReference>
<evidence type="ECO:0000256" key="4">
    <source>
        <dbReference type="ARBA" id="ARBA00017575"/>
    </source>
</evidence>
<evidence type="ECO:0000256" key="12">
    <source>
        <dbReference type="ARBA" id="ARBA00023098"/>
    </source>
</evidence>
<keyword evidence="11" id="KW-0460">Magnesium</keyword>
<keyword evidence="12" id="KW-0443">Lipid metabolism</keyword>
<dbReference type="RefSeq" id="WP_052477015.1">
    <property type="nucleotide sequence ID" value="NZ_JXRR01000015.1"/>
</dbReference>
<keyword evidence="5" id="KW-0444">Lipid biosynthesis</keyword>
<keyword evidence="14" id="KW-1208">Phospholipid metabolism</keyword>
<dbReference type="GO" id="GO:0008654">
    <property type="term" value="P:phospholipid biosynthetic process"/>
    <property type="evidence" value="ECO:0007669"/>
    <property type="project" value="UniProtKB-KW"/>
</dbReference>
<dbReference type="Proteomes" id="UP000031972">
    <property type="component" value="Unassembled WGS sequence"/>
</dbReference>
<evidence type="ECO:0000256" key="13">
    <source>
        <dbReference type="ARBA" id="ARBA00023209"/>
    </source>
</evidence>
<organism evidence="16 17">
    <name type="scientific">Jeotgalibacillus campisalis</name>
    <dbReference type="NCBI Taxonomy" id="220754"/>
    <lineage>
        <taxon>Bacteria</taxon>
        <taxon>Bacillati</taxon>
        <taxon>Bacillota</taxon>
        <taxon>Bacilli</taxon>
        <taxon>Bacillales</taxon>
        <taxon>Caryophanaceae</taxon>
        <taxon>Jeotgalibacillus</taxon>
    </lineage>
</organism>
<dbReference type="NCBIfam" id="NF009874">
    <property type="entry name" value="PRK13337.1"/>
    <property type="match status" value="1"/>
</dbReference>
<dbReference type="Pfam" id="PF00781">
    <property type="entry name" value="DAGK_cat"/>
    <property type="match status" value="1"/>
</dbReference>
<dbReference type="FunFam" id="3.40.50.10330:FF:000008">
    <property type="entry name" value="Probable lipid kinase YegS"/>
    <property type="match status" value="1"/>
</dbReference>
<dbReference type="InterPro" id="IPR050187">
    <property type="entry name" value="Lipid_Phosphate_FormReg"/>
</dbReference>
<evidence type="ECO:0000259" key="15">
    <source>
        <dbReference type="PROSITE" id="PS50146"/>
    </source>
</evidence>
<dbReference type="NCBIfam" id="NF009603">
    <property type="entry name" value="PRK13055.1"/>
    <property type="match status" value="1"/>
</dbReference>
<keyword evidence="7" id="KW-0479">Metal-binding</keyword>
<keyword evidence="10" id="KW-0067">ATP-binding</keyword>
<dbReference type="EC" id="2.7.1.107" evidence="3"/>
<evidence type="ECO:0000256" key="8">
    <source>
        <dbReference type="ARBA" id="ARBA00022741"/>
    </source>
</evidence>
<keyword evidence="8" id="KW-0547">Nucleotide-binding</keyword>
<keyword evidence="9 16" id="KW-0418">Kinase</keyword>
<dbReference type="AlphaFoldDB" id="A0A0C2VDP0"/>
<dbReference type="InterPro" id="IPR016064">
    <property type="entry name" value="NAD/diacylglycerol_kinase_sf"/>
</dbReference>
<keyword evidence="13" id="KW-0594">Phospholipid biosynthesis</keyword>